<sequence length="104" mass="11821">MKIQNFIVIAVEEMAGIGKTTLVGDDLKRTCPDDKNKSRVIVTSGLYNVANHASTTYPHTLQFLDEEESWHLLREKVFGGERIHPLLNLRKLKGRLLRSATDFL</sequence>
<reference evidence="2" key="1">
    <citation type="submission" date="2020-06" db="EMBL/GenBank/DDBJ databases">
        <authorList>
            <person name="Li T."/>
            <person name="Hu X."/>
            <person name="Zhang T."/>
            <person name="Song X."/>
            <person name="Zhang H."/>
            <person name="Dai N."/>
            <person name="Sheng W."/>
            <person name="Hou X."/>
            <person name="Wei L."/>
        </authorList>
    </citation>
    <scope>NUCLEOTIDE SEQUENCE</scope>
    <source>
        <strain evidence="2">3651</strain>
        <tissue evidence="2">Leaf</tissue>
    </source>
</reference>
<organism evidence="2 3">
    <name type="scientific">Sesamum alatum</name>
    <dbReference type="NCBI Taxonomy" id="300844"/>
    <lineage>
        <taxon>Eukaryota</taxon>
        <taxon>Viridiplantae</taxon>
        <taxon>Streptophyta</taxon>
        <taxon>Embryophyta</taxon>
        <taxon>Tracheophyta</taxon>
        <taxon>Spermatophyta</taxon>
        <taxon>Magnoliopsida</taxon>
        <taxon>eudicotyledons</taxon>
        <taxon>Gunneridae</taxon>
        <taxon>Pentapetalae</taxon>
        <taxon>asterids</taxon>
        <taxon>lamiids</taxon>
        <taxon>Lamiales</taxon>
        <taxon>Pedaliaceae</taxon>
        <taxon>Sesamum</taxon>
    </lineage>
</organism>
<dbReference type="InterPro" id="IPR002182">
    <property type="entry name" value="NB-ARC"/>
</dbReference>
<reference evidence="2" key="2">
    <citation type="journal article" date="2024" name="Plant">
        <title>Genomic evolution and insights into agronomic trait innovations of Sesamum species.</title>
        <authorList>
            <person name="Miao H."/>
            <person name="Wang L."/>
            <person name="Qu L."/>
            <person name="Liu H."/>
            <person name="Sun Y."/>
            <person name="Le M."/>
            <person name="Wang Q."/>
            <person name="Wei S."/>
            <person name="Zheng Y."/>
            <person name="Lin W."/>
            <person name="Duan Y."/>
            <person name="Cao H."/>
            <person name="Xiong S."/>
            <person name="Wang X."/>
            <person name="Wei L."/>
            <person name="Li C."/>
            <person name="Ma Q."/>
            <person name="Ju M."/>
            <person name="Zhao R."/>
            <person name="Li G."/>
            <person name="Mu C."/>
            <person name="Tian Q."/>
            <person name="Mei H."/>
            <person name="Zhang T."/>
            <person name="Gao T."/>
            <person name="Zhang H."/>
        </authorList>
    </citation>
    <scope>NUCLEOTIDE SEQUENCE</scope>
    <source>
        <strain evidence="2">3651</strain>
    </source>
</reference>
<name>A0AAE1YBA3_9LAMI</name>
<dbReference type="Proteomes" id="UP001293254">
    <property type="component" value="Unassembled WGS sequence"/>
</dbReference>
<dbReference type="GO" id="GO:0043531">
    <property type="term" value="F:ADP binding"/>
    <property type="evidence" value="ECO:0007669"/>
    <property type="project" value="InterPro"/>
</dbReference>
<evidence type="ECO:0000313" key="3">
    <source>
        <dbReference type="Proteomes" id="UP001293254"/>
    </source>
</evidence>
<evidence type="ECO:0000313" key="2">
    <source>
        <dbReference type="EMBL" id="KAK4427106.1"/>
    </source>
</evidence>
<feature type="domain" description="NB-ARC" evidence="1">
    <location>
        <begin position="27"/>
        <end position="79"/>
    </location>
</feature>
<protein>
    <recommendedName>
        <fullName evidence="1">NB-ARC domain-containing protein</fullName>
    </recommendedName>
</protein>
<proteinExistence type="predicted"/>
<dbReference type="AlphaFoldDB" id="A0AAE1YBA3"/>
<accession>A0AAE1YBA3</accession>
<dbReference type="SUPFAM" id="SSF52540">
    <property type="entry name" value="P-loop containing nucleoside triphosphate hydrolases"/>
    <property type="match status" value="1"/>
</dbReference>
<comment type="caution">
    <text evidence="2">The sequence shown here is derived from an EMBL/GenBank/DDBJ whole genome shotgun (WGS) entry which is preliminary data.</text>
</comment>
<dbReference type="InterPro" id="IPR027417">
    <property type="entry name" value="P-loop_NTPase"/>
</dbReference>
<keyword evidence="3" id="KW-1185">Reference proteome</keyword>
<dbReference type="EMBL" id="JACGWO010000005">
    <property type="protein sequence ID" value="KAK4427106.1"/>
    <property type="molecule type" value="Genomic_DNA"/>
</dbReference>
<gene>
    <name evidence="2" type="ORF">Salat_1479500</name>
</gene>
<dbReference type="Pfam" id="PF00931">
    <property type="entry name" value="NB-ARC"/>
    <property type="match status" value="1"/>
</dbReference>
<evidence type="ECO:0000259" key="1">
    <source>
        <dbReference type="Pfam" id="PF00931"/>
    </source>
</evidence>